<evidence type="ECO:0000259" key="7">
    <source>
        <dbReference type="PROSITE" id="PS51724"/>
    </source>
</evidence>
<organism evidence="8 9">
    <name type="scientific">Phaeodactylibacter xiamenensis</name>
    <dbReference type="NCBI Taxonomy" id="1524460"/>
    <lineage>
        <taxon>Bacteria</taxon>
        <taxon>Pseudomonadati</taxon>
        <taxon>Bacteroidota</taxon>
        <taxon>Saprospiria</taxon>
        <taxon>Saprospirales</taxon>
        <taxon>Haliscomenobacteraceae</taxon>
        <taxon>Phaeodactylibacter</taxon>
    </lineage>
</organism>
<dbReference type="InterPro" id="IPR000209">
    <property type="entry name" value="Peptidase_S8/S53_dom"/>
</dbReference>
<evidence type="ECO:0000256" key="5">
    <source>
        <dbReference type="PROSITE-ProRule" id="PRU01240"/>
    </source>
</evidence>
<feature type="domain" description="SPOR" evidence="7">
    <location>
        <begin position="564"/>
        <end position="644"/>
    </location>
</feature>
<dbReference type="OrthoDB" id="1489355at2"/>
<feature type="active site" description="Charge relay system" evidence="4 5">
    <location>
        <position position="261"/>
    </location>
</feature>
<protein>
    <submittedName>
        <fullName evidence="8">Peptidase S8 and S53 subtilisin kexin sedolisin</fullName>
    </submittedName>
</protein>
<accession>A0A098SAR3</accession>
<dbReference type="RefSeq" id="WP_044217132.1">
    <property type="nucleotide sequence ID" value="NZ_JBKAGJ010000001.1"/>
</dbReference>
<dbReference type="GO" id="GO:0016485">
    <property type="term" value="P:protein processing"/>
    <property type="evidence" value="ECO:0007669"/>
    <property type="project" value="TreeGrafter"/>
</dbReference>
<dbReference type="Gene3D" id="3.30.70.1070">
    <property type="entry name" value="Sporulation related repeat"/>
    <property type="match status" value="1"/>
</dbReference>
<dbReference type="Pfam" id="PF00082">
    <property type="entry name" value="Peptidase_S8"/>
    <property type="match status" value="1"/>
</dbReference>
<dbReference type="PANTHER" id="PTHR42884">
    <property type="entry name" value="PROPROTEIN CONVERTASE SUBTILISIN/KEXIN-RELATED"/>
    <property type="match status" value="1"/>
</dbReference>
<dbReference type="AlphaFoldDB" id="A0A098SAR3"/>
<dbReference type="PROSITE" id="PS00138">
    <property type="entry name" value="SUBTILASE_SER"/>
    <property type="match status" value="1"/>
</dbReference>
<reference evidence="8 9" key="1">
    <citation type="journal article" date="2014" name="Int. J. Syst. Evol. Microbiol.">
        <title>Phaeodactylibacter xiamenensis gen. nov., sp. nov., a member of the family Saprospiraceae isolated from the marine alga Phaeodactylum tricornutum.</title>
        <authorList>
            <person name="Chen Z.Jr."/>
            <person name="Lei X."/>
            <person name="Lai Q."/>
            <person name="Li Y."/>
            <person name="Zhang B."/>
            <person name="Zhang J."/>
            <person name="Zhang H."/>
            <person name="Yang L."/>
            <person name="Zheng W."/>
            <person name="Tian Y."/>
            <person name="Yu Z."/>
            <person name="Xu H.Jr."/>
            <person name="Zheng T."/>
        </authorList>
    </citation>
    <scope>NUCLEOTIDE SEQUENCE [LARGE SCALE GENOMIC DNA]</scope>
    <source>
        <strain evidence="8 9">KD52</strain>
    </source>
</reference>
<evidence type="ECO:0000256" key="1">
    <source>
        <dbReference type="ARBA" id="ARBA00022670"/>
    </source>
</evidence>
<feature type="compositionally biased region" description="Pro residues" evidence="6">
    <location>
        <begin position="523"/>
        <end position="541"/>
    </location>
</feature>
<dbReference type="SUPFAM" id="SSF110997">
    <property type="entry name" value="Sporulation related repeat"/>
    <property type="match status" value="1"/>
</dbReference>
<dbReference type="PANTHER" id="PTHR42884:SF14">
    <property type="entry name" value="NEUROENDOCRINE CONVERTASE 1"/>
    <property type="match status" value="1"/>
</dbReference>
<keyword evidence="3 5" id="KW-0720">Serine protease</keyword>
<dbReference type="PROSITE" id="PS00137">
    <property type="entry name" value="SUBTILASE_HIS"/>
    <property type="match status" value="1"/>
</dbReference>
<evidence type="ECO:0000313" key="8">
    <source>
        <dbReference type="EMBL" id="KGE89205.1"/>
    </source>
</evidence>
<dbReference type="InterPro" id="IPR036852">
    <property type="entry name" value="Peptidase_S8/S53_dom_sf"/>
</dbReference>
<evidence type="ECO:0000256" key="3">
    <source>
        <dbReference type="ARBA" id="ARBA00022825"/>
    </source>
</evidence>
<dbReference type="PROSITE" id="PS51892">
    <property type="entry name" value="SUBTILASE"/>
    <property type="match status" value="1"/>
</dbReference>
<name>A0A098SAR3_9BACT</name>
<evidence type="ECO:0000256" key="4">
    <source>
        <dbReference type="PIRSR" id="PIRSR615500-1"/>
    </source>
</evidence>
<keyword evidence="1 5" id="KW-0645">Protease</keyword>
<feature type="active site" description="Charge relay system" evidence="4 5">
    <location>
        <position position="225"/>
    </location>
</feature>
<dbReference type="Proteomes" id="UP000029736">
    <property type="component" value="Unassembled WGS sequence"/>
</dbReference>
<dbReference type="Gene3D" id="3.40.50.200">
    <property type="entry name" value="Peptidase S8/S53 domain"/>
    <property type="match status" value="1"/>
</dbReference>
<gene>
    <name evidence="8" type="ORF">IX84_05475</name>
</gene>
<dbReference type="InterPro" id="IPR036680">
    <property type="entry name" value="SPOR-like_sf"/>
</dbReference>
<dbReference type="InterPro" id="IPR034054">
    <property type="entry name" value="Pep_S8_PrcA"/>
</dbReference>
<dbReference type="Pfam" id="PF05036">
    <property type="entry name" value="SPOR"/>
    <property type="match status" value="1"/>
</dbReference>
<dbReference type="InterPro" id="IPR022398">
    <property type="entry name" value="Peptidase_S8_His-AS"/>
</dbReference>
<dbReference type="PROSITE" id="PS51724">
    <property type="entry name" value="SPOR"/>
    <property type="match status" value="1"/>
</dbReference>
<evidence type="ECO:0000313" key="9">
    <source>
        <dbReference type="Proteomes" id="UP000029736"/>
    </source>
</evidence>
<dbReference type="SUPFAM" id="SSF52743">
    <property type="entry name" value="Subtilisin-like"/>
    <property type="match status" value="1"/>
</dbReference>
<comment type="caution">
    <text evidence="8">The sequence shown here is derived from an EMBL/GenBank/DDBJ whole genome shotgun (WGS) entry which is preliminary data.</text>
</comment>
<keyword evidence="9" id="KW-1185">Reference proteome</keyword>
<dbReference type="GO" id="GO:0004252">
    <property type="term" value="F:serine-type endopeptidase activity"/>
    <property type="evidence" value="ECO:0007669"/>
    <property type="project" value="UniProtKB-UniRule"/>
</dbReference>
<dbReference type="CDD" id="cd07498">
    <property type="entry name" value="Peptidases_S8_15"/>
    <property type="match status" value="1"/>
</dbReference>
<sequence>MSKLKVRSGKGELTLKKSKALVGLRTAEEKTTEDQPFVKKEVHQNLGGFKIVSLNAEGQNIDQKLDAVRTRDEVAVGTHVYYAEGSDKPLVATGELFITFEEGVDEEEQGIVLEEYKLELVERRDQQQIVARVTANSPNPLKVAHLLQGISMVKVAEPDLDTLLDEYEYHEPNDDLVTQQWHLRNRGYIPGANYRLRQGADAKVFDAWRRLDGMGSDRITIAIIDNGFDVNHPDLRTKLFRPFDLWTGSSNMTMGDARFTHGTPCASVALAVSNGRGIVGAAPESRFMPVNGTSFSNRATEQMFDYCMRNGADIISCSWGTTDPKFSLGSIKEQAIAKAARQGRNGKGCVILYAVGNDDKDYVNFYAAHPDVIAVAASTSKDTHASYSNRGREIDICAPSNGDWPILAARASWDPGLSWETGVYKYYRDGRDRGPHYKHFGGTSSSTPLVAGICALMLSANPDLTAREVKEILRATADKIGAPSEYVNGRSLKYGYGRVNADKAVAEALRRRDRRESSNVVPQPTPKPSPRPTPSPSPAPSPSRGSVAPQVSSGQGLFRFKVAPQPARGWGVQIGVFGDYGNVLVQAEKLERQFEQPVIVNIADLNGKTVYKVIVGAFDNFDQARRLNDRVKSELGLSTFPADLSKMG</sequence>
<dbReference type="STRING" id="1524460.IX84_05475"/>
<evidence type="ECO:0000256" key="2">
    <source>
        <dbReference type="ARBA" id="ARBA00022801"/>
    </source>
</evidence>
<feature type="region of interest" description="Disordered" evidence="6">
    <location>
        <begin position="509"/>
        <end position="551"/>
    </location>
</feature>
<dbReference type="GO" id="GO:0042834">
    <property type="term" value="F:peptidoglycan binding"/>
    <property type="evidence" value="ECO:0007669"/>
    <property type="project" value="InterPro"/>
</dbReference>
<comment type="similarity">
    <text evidence="5">Belongs to the peptidase S8 family.</text>
</comment>
<evidence type="ECO:0000256" key="6">
    <source>
        <dbReference type="SAM" id="MobiDB-lite"/>
    </source>
</evidence>
<dbReference type="PRINTS" id="PR00723">
    <property type="entry name" value="SUBTILISIN"/>
</dbReference>
<feature type="active site" description="Charge relay system" evidence="4 5">
    <location>
        <position position="444"/>
    </location>
</feature>
<dbReference type="GO" id="GO:0016020">
    <property type="term" value="C:membrane"/>
    <property type="evidence" value="ECO:0007669"/>
    <property type="project" value="TreeGrafter"/>
</dbReference>
<dbReference type="EMBL" id="JPOS01000012">
    <property type="protein sequence ID" value="KGE89205.1"/>
    <property type="molecule type" value="Genomic_DNA"/>
</dbReference>
<dbReference type="InterPro" id="IPR015500">
    <property type="entry name" value="Peptidase_S8_subtilisin-rel"/>
</dbReference>
<dbReference type="InterPro" id="IPR023828">
    <property type="entry name" value="Peptidase_S8_Ser-AS"/>
</dbReference>
<proteinExistence type="inferred from homology"/>
<dbReference type="InterPro" id="IPR007730">
    <property type="entry name" value="SPOR-like_dom"/>
</dbReference>
<keyword evidence="2 5" id="KW-0378">Hydrolase</keyword>